<dbReference type="GeneID" id="106530548"/>
<evidence type="ECO:0000256" key="1">
    <source>
        <dbReference type="ARBA" id="ARBA00004236"/>
    </source>
</evidence>
<comment type="subcellular location">
    <subcellularLocation>
        <location evidence="1">Cell membrane</location>
    </subcellularLocation>
    <subcellularLocation>
        <location evidence="2">Cytoplasm</location>
    </subcellularLocation>
</comment>
<evidence type="ECO:0000256" key="7">
    <source>
        <dbReference type="SAM" id="MobiDB-lite"/>
    </source>
</evidence>
<dbReference type="PANTHER" id="PTHR45161">
    <property type="entry name" value="CYTOSKELETON-ASSOCIATED PROTEIN 4"/>
    <property type="match status" value="1"/>
</dbReference>
<dbReference type="GO" id="GO:0005886">
    <property type="term" value="C:plasma membrane"/>
    <property type="evidence" value="ECO:0007669"/>
    <property type="project" value="UniProtKB-SubCell"/>
</dbReference>
<evidence type="ECO:0000313" key="8">
    <source>
        <dbReference type="Proteomes" id="UP000192220"/>
    </source>
</evidence>
<evidence type="ECO:0000256" key="2">
    <source>
        <dbReference type="ARBA" id="ARBA00004496"/>
    </source>
</evidence>
<evidence type="ECO:0000313" key="9">
    <source>
        <dbReference type="RefSeq" id="XP_013881641.1"/>
    </source>
</evidence>
<gene>
    <name evidence="9" type="primary">LOC106530548</name>
</gene>
<dbReference type="KEGG" id="alim:106530548"/>
<dbReference type="STRING" id="52670.A0A2I4CNR9"/>
<feature type="compositionally biased region" description="Acidic residues" evidence="7">
    <location>
        <begin position="81"/>
        <end position="93"/>
    </location>
</feature>
<dbReference type="InParanoid" id="A0A2I4CNR9"/>
<dbReference type="RefSeq" id="XP_013881641.1">
    <property type="nucleotide sequence ID" value="XM_014026187.1"/>
</dbReference>
<evidence type="ECO:0000256" key="4">
    <source>
        <dbReference type="ARBA" id="ARBA00022490"/>
    </source>
</evidence>
<feature type="region of interest" description="Disordered" evidence="7">
    <location>
        <begin position="34"/>
        <end position="99"/>
    </location>
</feature>
<dbReference type="OrthoDB" id="546434at2759"/>
<protein>
    <submittedName>
        <fullName evidence="9">Rap guanine nucleotide exchange factor 2</fullName>
    </submittedName>
</protein>
<dbReference type="GO" id="GO:0005737">
    <property type="term" value="C:cytoplasm"/>
    <property type="evidence" value="ECO:0007669"/>
    <property type="project" value="UniProtKB-SubCell"/>
</dbReference>
<evidence type="ECO:0000256" key="3">
    <source>
        <dbReference type="ARBA" id="ARBA00022475"/>
    </source>
</evidence>
<evidence type="ECO:0000256" key="6">
    <source>
        <dbReference type="ARBA" id="ARBA00023136"/>
    </source>
</evidence>
<keyword evidence="8" id="KW-1185">Reference proteome</keyword>
<reference evidence="9" key="1">
    <citation type="submission" date="2025-08" db="UniProtKB">
        <authorList>
            <consortium name="RefSeq"/>
        </authorList>
    </citation>
    <scope>IDENTIFICATION</scope>
</reference>
<keyword evidence="5" id="KW-0597">Phosphoprotein</keyword>
<dbReference type="AlphaFoldDB" id="A0A2I4CNR9"/>
<accession>A0A2I4CNR9</accession>
<keyword evidence="4" id="KW-0963">Cytoplasm</keyword>
<sequence>MAFLVRCYANCLQPWSSKLPADLNKMHLTDHAHQQVTHMAPSQSGCSITSDSGSSSLSDIYQATESELGDGDLSGLPETAVDSEEDEEEDEDLDRASDALLGRDLVRECLEKDPADRNDDDIGQFKLCFISCLQS</sequence>
<organism evidence="8 9">
    <name type="scientific">Austrofundulus limnaeus</name>
    <name type="common">Annual killifish</name>
    <dbReference type="NCBI Taxonomy" id="52670"/>
    <lineage>
        <taxon>Eukaryota</taxon>
        <taxon>Metazoa</taxon>
        <taxon>Chordata</taxon>
        <taxon>Craniata</taxon>
        <taxon>Vertebrata</taxon>
        <taxon>Euteleostomi</taxon>
        <taxon>Actinopterygii</taxon>
        <taxon>Neopterygii</taxon>
        <taxon>Teleostei</taxon>
        <taxon>Neoteleostei</taxon>
        <taxon>Acanthomorphata</taxon>
        <taxon>Ovalentaria</taxon>
        <taxon>Atherinomorphae</taxon>
        <taxon>Cyprinodontiformes</taxon>
        <taxon>Rivulidae</taxon>
        <taxon>Austrofundulus</taxon>
    </lineage>
</organism>
<feature type="compositionally biased region" description="Low complexity" evidence="7">
    <location>
        <begin position="42"/>
        <end position="58"/>
    </location>
</feature>
<keyword evidence="3" id="KW-1003">Cell membrane</keyword>
<evidence type="ECO:0000256" key="5">
    <source>
        <dbReference type="ARBA" id="ARBA00022553"/>
    </source>
</evidence>
<dbReference type="PANTHER" id="PTHR45161:SF4">
    <property type="entry name" value="RAP GUANINE NUCLEOTIDE EXCHANGE FACTOR 6"/>
    <property type="match status" value="1"/>
</dbReference>
<proteinExistence type="predicted"/>
<dbReference type="Proteomes" id="UP000192220">
    <property type="component" value="Unplaced"/>
</dbReference>
<name>A0A2I4CNR9_AUSLI</name>
<keyword evidence="6" id="KW-0472">Membrane</keyword>